<feature type="region of interest" description="Disordered" evidence="1">
    <location>
        <begin position="1"/>
        <end position="59"/>
    </location>
</feature>
<evidence type="ECO:0000256" key="1">
    <source>
        <dbReference type="SAM" id="MobiDB-lite"/>
    </source>
</evidence>
<organism evidence="2 3">
    <name type="scientific">Trametes cubensis</name>
    <dbReference type="NCBI Taxonomy" id="1111947"/>
    <lineage>
        <taxon>Eukaryota</taxon>
        <taxon>Fungi</taxon>
        <taxon>Dikarya</taxon>
        <taxon>Basidiomycota</taxon>
        <taxon>Agaricomycotina</taxon>
        <taxon>Agaricomycetes</taxon>
        <taxon>Polyporales</taxon>
        <taxon>Polyporaceae</taxon>
        <taxon>Trametes</taxon>
    </lineage>
</organism>
<dbReference type="GO" id="GO:0006360">
    <property type="term" value="P:transcription by RNA polymerase I"/>
    <property type="evidence" value="ECO:0007669"/>
    <property type="project" value="InterPro"/>
</dbReference>
<accession>A0AAD7XDW8</accession>
<dbReference type="Pfam" id="PF08208">
    <property type="entry name" value="RNA_polI_A34"/>
    <property type="match status" value="1"/>
</dbReference>
<comment type="caution">
    <text evidence="2">The sequence shown here is derived from an EMBL/GenBank/DDBJ whole genome shotgun (WGS) entry which is preliminary data.</text>
</comment>
<gene>
    <name evidence="2" type="ORF">ONZ51_g5175</name>
</gene>
<reference evidence="2" key="1">
    <citation type="submission" date="2022-11" db="EMBL/GenBank/DDBJ databases">
        <title>Genome Sequence of Cubamyces cubensis.</title>
        <authorList>
            <person name="Buettner E."/>
        </authorList>
    </citation>
    <scope>NUCLEOTIDE SEQUENCE</scope>
    <source>
        <strain evidence="2">MPL-01</strain>
    </source>
</reference>
<evidence type="ECO:0000313" key="2">
    <source>
        <dbReference type="EMBL" id="KAJ8482696.1"/>
    </source>
</evidence>
<keyword evidence="3" id="KW-1185">Reference proteome</keyword>
<feature type="compositionally biased region" description="Low complexity" evidence="1">
    <location>
        <begin position="1"/>
        <end position="13"/>
    </location>
</feature>
<proteinExistence type="predicted"/>
<evidence type="ECO:0000313" key="3">
    <source>
        <dbReference type="Proteomes" id="UP001215151"/>
    </source>
</evidence>
<dbReference type="InterPro" id="IPR013240">
    <property type="entry name" value="DNA-dir_RNA_pol1_su_RPA34"/>
</dbReference>
<dbReference type="Gene3D" id="6.20.250.70">
    <property type="match status" value="1"/>
</dbReference>
<protein>
    <submittedName>
        <fullName evidence="2">Uncharacterized protein</fullName>
    </submittedName>
</protein>
<dbReference type="AlphaFoldDB" id="A0AAD7XDW8"/>
<sequence length="269" mass="29615">MSSSRSSSSSPEPESIREIVKKSKPKQEKTKEAQDASVVDKHGKNEGDNPNWDYKPPDGFKAMNMKVDEGPFDWDAIKDNDDLELWIVRVPDGLKPKHLQDAKLELSASSSKTARLGSIERKSTTYDVWNLGEDEADTIGGEELRGVTALLPRSKHAGKLYQAPKPIARRLVVSARPTLPTPQSSPEASPVSHQNPPRPKYPKELLTHRFMPIGSLAPVEDDTAMDVDEPAHTQSAKAQQVGEDGERPKKKKKSGIESPTKPKKSKAVS</sequence>
<feature type="compositionally biased region" description="Basic and acidic residues" evidence="1">
    <location>
        <begin position="14"/>
        <end position="47"/>
    </location>
</feature>
<feature type="compositionally biased region" description="Polar residues" evidence="1">
    <location>
        <begin position="181"/>
        <end position="195"/>
    </location>
</feature>
<feature type="compositionally biased region" description="Acidic residues" evidence="1">
    <location>
        <begin position="219"/>
        <end position="228"/>
    </location>
</feature>
<dbReference type="Proteomes" id="UP001215151">
    <property type="component" value="Unassembled WGS sequence"/>
</dbReference>
<dbReference type="EMBL" id="JAPEVG010000108">
    <property type="protein sequence ID" value="KAJ8482696.1"/>
    <property type="molecule type" value="Genomic_DNA"/>
</dbReference>
<name>A0AAD7XDW8_9APHY</name>
<feature type="region of interest" description="Disordered" evidence="1">
    <location>
        <begin position="176"/>
        <end position="269"/>
    </location>
</feature>